<dbReference type="AlphaFoldDB" id="C0XGB3"/>
<evidence type="ECO:0000313" key="2">
    <source>
        <dbReference type="Proteomes" id="UP000003752"/>
    </source>
</evidence>
<feature type="non-terminal residue" evidence="1">
    <location>
        <position position="1"/>
    </location>
</feature>
<dbReference type="Proteomes" id="UP000003752">
    <property type="component" value="Unassembled WGS sequence"/>
</dbReference>
<dbReference type="RefSeq" id="WP_003637220.1">
    <property type="nucleotide sequence ID" value="NZ_GG670060.1"/>
</dbReference>
<dbReference type="EMBL" id="ACGP01000063">
    <property type="protein sequence ID" value="EEI25585.1"/>
    <property type="molecule type" value="Genomic_DNA"/>
</dbReference>
<evidence type="ECO:0000313" key="1">
    <source>
        <dbReference type="EMBL" id="EEI25585.1"/>
    </source>
</evidence>
<keyword evidence="2" id="KW-1185">Reference proteome</keyword>
<gene>
    <name evidence="1" type="ORF">HMPREF0519_0274</name>
</gene>
<proteinExistence type="predicted"/>
<feature type="non-terminal residue" evidence="1">
    <location>
        <position position="80"/>
    </location>
</feature>
<sequence length="80" mass="8947">DKYTDSADLAFWFNYGRMDNLLTDQQKTKMVAIGCTNGMAICPETLILPARLPKMAVWQAWLALMLIRAKLQSSLGVPTV</sequence>
<dbReference type="HOGENOM" id="CLU_2595548_0_0_9"/>
<comment type="caution">
    <text evidence="1">The sequence shown here is derived from an EMBL/GenBank/DDBJ whole genome shotgun (WGS) entry which is preliminary data.</text>
</comment>
<name>C0XGB3_LENH9</name>
<accession>C0XGB3</accession>
<reference evidence="1 2" key="1">
    <citation type="submission" date="2009-01" db="EMBL/GenBank/DDBJ databases">
        <authorList>
            <person name="Qin X."/>
            <person name="Bachman B."/>
            <person name="Battles P."/>
            <person name="Bell A."/>
            <person name="Bess C."/>
            <person name="Bickham C."/>
            <person name="Chaboub L."/>
            <person name="Chen D."/>
            <person name="Coyle M."/>
            <person name="Deiros D.R."/>
            <person name="Dinh H."/>
            <person name="Forbes L."/>
            <person name="Fowler G."/>
            <person name="Francisco L."/>
            <person name="Fu Q."/>
            <person name="Gubbala S."/>
            <person name="Hale W."/>
            <person name="Han Y."/>
            <person name="Hemphill L."/>
            <person name="Highlander S.K."/>
            <person name="Hirani K."/>
            <person name="Hogues M."/>
            <person name="Jackson L."/>
            <person name="Jakkamsetti A."/>
            <person name="Javaid M."/>
            <person name="Jiang H."/>
            <person name="Korchina V."/>
            <person name="Kovar C."/>
            <person name="Lara F."/>
            <person name="Lee S."/>
            <person name="Mata R."/>
            <person name="Mathew T."/>
            <person name="Moen C."/>
            <person name="Morales K."/>
            <person name="Munidasa M."/>
            <person name="Nazareth L."/>
            <person name="Ngo R."/>
            <person name="Nguyen L."/>
            <person name="Okwuonu G."/>
            <person name="Ongeri F."/>
            <person name="Patil S."/>
            <person name="Petrosino J."/>
            <person name="Pham C."/>
            <person name="Pham P."/>
            <person name="Pu L.-L."/>
            <person name="Puazo M."/>
            <person name="Raj R."/>
            <person name="Reid J."/>
            <person name="Rouhana J."/>
            <person name="Saada N."/>
            <person name="Shang Y."/>
            <person name="Simmons D."/>
            <person name="Thornton R."/>
            <person name="Warren J."/>
            <person name="Weissenberger G."/>
            <person name="Zhang J."/>
            <person name="Zhang L."/>
            <person name="Zhou C."/>
            <person name="Zhu D."/>
            <person name="Muzny D."/>
            <person name="Worley K."/>
            <person name="Gibbs R."/>
        </authorList>
    </citation>
    <scope>NUCLEOTIDE SEQUENCE [LARGE SCALE GENOMIC DNA]</scope>
    <source>
        <strain evidence="2">ATCC 8290 / DSM 20176 / CCUG 30140 / JCM 1155 / KCTC 3500 / NBRC 15886 / NCIMB 8040 / NRRL B-1843 / 9</strain>
    </source>
</reference>
<protein>
    <submittedName>
        <fullName evidence="1">Uncharacterized protein</fullName>
    </submittedName>
</protein>
<organism evidence="1 2">
    <name type="scientific">Lentilactobacillus hilgardii (strain ATCC 8290 / DSM 20176 / CCUG 30140 / JCM 1155 / KCTC 3500 / NBRC 15886 / NCIMB 8040 / NRRL B-1843 / 9)</name>
    <dbReference type="NCBI Taxonomy" id="1423757"/>
    <lineage>
        <taxon>Bacteria</taxon>
        <taxon>Bacillati</taxon>
        <taxon>Bacillota</taxon>
        <taxon>Bacilli</taxon>
        <taxon>Lactobacillales</taxon>
        <taxon>Lactobacillaceae</taxon>
        <taxon>Lentilactobacillus</taxon>
    </lineage>
</organism>